<dbReference type="InterPro" id="IPR014347">
    <property type="entry name" value="Tautomerase/MIF_sf"/>
</dbReference>
<evidence type="ECO:0000313" key="4">
    <source>
        <dbReference type="EMBL" id="PWN04828.1"/>
    </source>
</evidence>
<proteinExistence type="predicted"/>
<reference evidence="4 5" key="1">
    <citation type="submission" date="2018-05" db="EMBL/GenBank/DDBJ databases">
        <title>Nocardioides silvaticus genome.</title>
        <authorList>
            <person name="Li C."/>
            <person name="Wang G."/>
        </authorList>
    </citation>
    <scope>NUCLEOTIDE SEQUENCE [LARGE SCALE GENOMIC DNA]</scope>
    <source>
        <strain evidence="4 5">CCTCC AB 2018079</strain>
    </source>
</reference>
<protein>
    <submittedName>
        <fullName evidence="4">4-oxalocrotonate tautomerase</fullName>
    </submittedName>
</protein>
<comment type="caution">
    <text evidence="4">The sequence shown here is derived from an EMBL/GenBank/DDBJ whole genome shotgun (WGS) entry which is preliminary data.</text>
</comment>
<dbReference type="Proteomes" id="UP000245507">
    <property type="component" value="Unassembled WGS sequence"/>
</dbReference>
<organism evidence="4 5">
    <name type="scientific">Nocardioides silvaticus</name>
    <dbReference type="NCBI Taxonomy" id="2201891"/>
    <lineage>
        <taxon>Bacteria</taxon>
        <taxon>Bacillati</taxon>
        <taxon>Actinomycetota</taxon>
        <taxon>Actinomycetes</taxon>
        <taxon>Propionibacteriales</taxon>
        <taxon>Nocardioidaceae</taxon>
        <taxon>Nocardioides</taxon>
    </lineage>
</organism>
<feature type="domain" description="4-oxalocrotonate tautomerase-like" evidence="3">
    <location>
        <begin position="2"/>
        <end position="57"/>
    </location>
</feature>
<accession>A0A316TM13</accession>
<dbReference type="OrthoDB" id="9804765at2"/>
<gene>
    <name evidence="4" type="ORF">DJ010_04265</name>
</gene>
<name>A0A316TM13_9ACTN</name>
<keyword evidence="5" id="KW-1185">Reference proteome</keyword>
<dbReference type="RefSeq" id="WP_109692332.1">
    <property type="nucleotide sequence ID" value="NZ_QGDD01000001.1"/>
</dbReference>
<sequence>MPLVRIDIMEGRPPEVIEELHDRVAHLVAEILDAPIERVRTYVTQFPPEAWGIGGVPASVARQAEVEARRTAQEERESDGSADG</sequence>
<dbReference type="Gene3D" id="3.30.429.10">
    <property type="entry name" value="Macrophage Migration Inhibitory Factor"/>
    <property type="match status" value="1"/>
</dbReference>
<evidence type="ECO:0000256" key="1">
    <source>
        <dbReference type="ARBA" id="ARBA00023235"/>
    </source>
</evidence>
<evidence type="ECO:0000313" key="5">
    <source>
        <dbReference type="Proteomes" id="UP000245507"/>
    </source>
</evidence>
<evidence type="ECO:0000256" key="2">
    <source>
        <dbReference type="SAM" id="MobiDB-lite"/>
    </source>
</evidence>
<dbReference type="AlphaFoldDB" id="A0A316TM13"/>
<feature type="region of interest" description="Disordered" evidence="2">
    <location>
        <begin position="64"/>
        <end position="84"/>
    </location>
</feature>
<dbReference type="SUPFAM" id="SSF55331">
    <property type="entry name" value="Tautomerase/MIF"/>
    <property type="match status" value="1"/>
</dbReference>
<dbReference type="EMBL" id="QGDD01000001">
    <property type="protein sequence ID" value="PWN04828.1"/>
    <property type="molecule type" value="Genomic_DNA"/>
</dbReference>
<dbReference type="GO" id="GO:0016853">
    <property type="term" value="F:isomerase activity"/>
    <property type="evidence" value="ECO:0007669"/>
    <property type="project" value="UniProtKB-KW"/>
</dbReference>
<dbReference type="Pfam" id="PF01361">
    <property type="entry name" value="Tautomerase"/>
    <property type="match status" value="1"/>
</dbReference>
<dbReference type="InterPro" id="IPR004370">
    <property type="entry name" value="4-OT-like_dom"/>
</dbReference>
<keyword evidence="1" id="KW-0413">Isomerase</keyword>
<evidence type="ECO:0000259" key="3">
    <source>
        <dbReference type="Pfam" id="PF01361"/>
    </source>
</evidence>